<dbReference type="InterPro" id="IPR010730">
    <property type="entry name" value="HET"/>
</dbReference>
<accession>A0A439CP96</accession>
<proteinExistence type="predicted"/>
<reference evidence="2 3" key="1">
    <citation type="submission" date="2018-12" db="EMBL/GenBank/DDBJ databases">
        <title>Draft genome sequence of Xylaria grammica IHI A82.</title>
        <authorList>
            <person name="Buettner E."/>
            <person name="Kellner H."/>
        </authorList>
    </citation>
    <scope>NUCLEOTIDE SEQUENCE [LARGE SCALE GENOMIC DNA]</scope>
    <source>
        <strain evidence="2 3">IHI A82</strain>
    </source>
</reference>
<dbReference type="Pfam" id="PF06985">
    <property type="entry name" value="HET"/>
    <property type="match status" value="1"/>
</dbReference>
<evidence type="ECO:0000313" key="3">
    <source>
        <dbReference type="Proteomes" id="UP000286045"/>
    </source>
</evidence>
<organism evidence="2 3">
    <name type="scientific">Xylaria grammica</name>
    <dbReference type="NCBI Taxonomy" id="363999"/>
    <lineage>
        <taxon>Eukaryota</taxon>
        <taxon>Fungi</taxon>
        <taxon>Dikarya</taxon>
        <taxon>Ascomycota</taxon>
        <taxon>Pezizomycotina</taxon>
        <taxon>Sordariomycetes</taxon>
        <taxon>Xylariomycetidae</taxon>
        <taxon>Xylariales</taxon>
        <taxon>Xylariaceae</taxon>
        <taxon>Xylaria</taxon>
    </lineage>
</organism>
<protein>
    <recommendedName>
        <fullName evidence="1">Heterokaryon incompatibility domain-containing protein</fullName>
    </recommendedName>
</protein>
<dbReference type="PANTHER" id="PTHR33112:SF16">
    <property type="entry name" value="HETEROKARYON INCOMPATIBILITY DOMAIN-CONTAINING PROTEIN"/>
    <property type="match status" value="1"/>
</dbReference>
<dbReference type="Proteomes" id="UP000286045">
    <property type="component" value="Unassembled WGS sequence"/>
</dbReference>
<sequence length="486" mass="55173">MQLVRDMGERYLWVDALCIIQDDEKMRTPQLELMGAIYASSVITIMATDGDAEYGLPGIPGGNSAASNKRNLKQPVYTLCGGEKIIQMNVHRRKRNTSDRESYYSRGWTYQEFQMASRKLIFEGNMLYWECSCAEWHEYSTAEKQPMPRFGSVMKGLCDYDAYSELVRAYNERHFTYDADALDAINGILAVFGRSFTGGFLYGLPEMFFDLALTWCVSSFGAKESQSLRRRNVSSSPTKLPSWSWVGWQGPVIAVPLGTEDAGVEIHPTTTWYAGDTVTPYQGRRINSRWYGQRQLFKDLSRPLPAGWKKHANIQPNGGRIKTGGEPPEGDGDYYFTHDDVLDTEGNERKFWYPWPVTPIAPDSELKVPLQSRYISCQTKRAWVEAYKRMVGDSATFPLRSSGKGIGELFLHHTGDEAGFSDDESVGRPVELVVICREVWASDADYYKVLWIEWEGGVAYRKALGEVDKRWWDCHANAEDIDLVLG</sequence>
<gene>
    <name evidence="2" type="ORF">EKO27_g11127</name>
</gene>
<evidence type="ECO:0000259" key="1">
    <source>
        <dbReference type="Pfam" id="PF06985"/>
    </source>
</evidence>
<dbReference type="PANTHER" id="PTHR33112">
    <property type="entry name" value="DOMAIN PROTEIN, PUTATIVE-RELATED"/>
    <property type="match status" value="1"/>
</dbReference>
<dbReference type="EMBL" id="RYZI01000656">
    <property type="protein sequence ID" value="RWA03977.1"/>
    <property type="molecule type" value="Genomic_DNA"/>
</dbReference>
<feature type="domain" description="Heterokaryon incompatibility" evidence="1">
    <location>
        <begin position="1"/>
        <end position="112"/>
    </location>
</feature>
<evidence type="ECO:0000313" key="2">
    <source>
        <dbReference type="EMBL" id="RWA03977.1"/>
    </source>
</evidence>
<name>A0A439CP96_9PEZI</name>
<comment type="caution">
    <text evidence="2">The sequence shown here is derived from an EMBL/GenBank/DDBJ whole genome shotgun (WGS) entry which is preliminary data.</text>
</comment>
<keyword evidence="3" id="KW-1185">Reference proteome</keyword>
<dbReference type="AlphaFoldDB" id="A0A439CP96"/>